<comment type="caution">
    <text evidence="1">The sequence shown here is derived from an EMBL/GenBank/DDBJ whole genome shotgun (WGS) entry which is preliminary data.</text>
</comment>
<protein>
    <recommendedName>
        <fullName evidence="3">Phytanoyl-CoA dioxygenase</fullName>
    </recommendedName>
</protein>
<dbReference type="SUPFAM" id="SSF51197">
    <property type="entry name" value="Clavaminate synthase-like"/>
    <property type="match status" value="1"/>
</dbReference>
<dbReference type="PANTHER" id="PTHR31630">
    <property type="entry name" value="PHYTANOYL-COA DIOXYGENASE-RELATED-RELATED"/>
    <property type="match status" value="1"/>
</dbReference>
<evidence type="ECO:0000313" key="1">
    <source>
        <dbReference type="EMBL" id="KAK1452927.1"/>
    </source>
</evidence>
<reference evidence="1" key="1">
    <citation type="submission" date="2016-11" db="EMBL/GenBank/DDBJ databases">
        <title>The genome sequence of Colletotrichum cuscutae.</title>
        <authorList>
            <person name="Baroncelli R."/>
        </authorList>
    </citation>
    <scope>NUCLEOTIDE SEQUENCE</scope>
    <source>
        <strain evidence="1">IMI 304802</strain>
    </source>
</reference>
<accession>A0AAI9U9K5</accession>
<dbReference type="Pfam" id="PF05721">
    <property type="entry name" value="PhyH"/>
    <property type="match status" value="1"/>
</dbReference>
<evidence type="ECO:0000313" key="2">
    <source>
        <dbReference type="Proteomes" id="UP001239213"/>
    </source>
</evidence>
<dbReference type="AlphaFoldDB" id="A0AAI9U9K5"/>
<name>A0AAI9U9K5_9PEZI</name>
<sequence length="374" mass="41873">MVIATDFAKPLATIPVPDGKKIVKNASATAPLKPQPAGPNRLFSQEGAVFGDFRDDLLRDGYVVVKGAIPRERADAYGEEMMSYLENFAGGLGFNRNDPSTVKESNLPIITEKGMCLGYGVAHESFTWAIRQEPGLVDAFEKVYDTPDLIVSFDAVNMAFPNRPDVKPNNPWPHQDQDPEKPGFRCLQGLVNLLPNGDRDGGLIVCKGAHMLSEEFHEAFRGEEDKIWAWTEEWYGFTDKGMQWLKDRGCEWIKVNAEPGDLLLWDSRTPHYNLSPEGTSPRFCVYTCYMPVAEATQEDLVRKKGAFEELKSTTHWPNAMHVGGIPVLRNGEPCPYNTGKPRSVPKLSERGFKLTGIPYFQGLEPPFYTLLRTN</sequence>
<dbReference type="InterPro" id="IPR008775">
    <property type="entry name" value="Phytyl_CoA_dOase-like"/>
</dbReference>
<dbReference type="Gene3D" id="2.60.120.620">
    <property type="entry name" value="q2cbj1_9rhob like domain"/>
    <property type="match status" value="1"/>
</dbReference>
<gene>
    <name evidence="1" type="ORF">CCUS01_01944</name>
</gene>
<organism evidence="1 2">
    <name type="scientific">Colletotrichum cuscutae</name>
    <dbReference type="NCBI Taxonomy" id="1209917"/>
    <lineage>
        <taxon>Eukaryota</taxon>
        <taxon>Fungi</taxon>
        <taxon>Dikarya</taxon>
        <taxon>Ascomycota</taxon>
        <taxon>Pezizomycotina</taxon>
        <taxon>Sordariomycetes</taxon>
        <taxon>Hypocreomycetidae</taxon>
        <taxon>Glomerellales</taxon>
        <taxon>Glomerellaceae</taxon>
        <taxon>Colletotrichum</taxon>
        <taxon>Colletotrichum acutatum species complex</taxon>
    </lineage>
</organism>
<dbReference type="PANTHER" id="PTHR31630:SF7">
    <property type="entry name" value="PHYTANOYL-COA DIOXYGENASE"/>
    <property type="match status" value="1"/>
</dbReference>
<proteinExistence type="predicted"/>
<keyword evidence="2" id="KW-1185">Reference proteome</keyword>
<dbReference type="Proteomes" id="UP001239213">
    <property type="component" value="Unassembled WGS sequence"/>
</dbReference>
<evidence type="ECO:0008006" key="3">
    <source>
        <dbReference type="Google" id="ProtNLM"/>
    </source>
</evidence>
<dbReference type="EMBL" id="MPDP01000293">
    <property type="protein sequence ID" value="KAK1452927.1"/>
    <property type="molecule type" value="Genomic_DNA"/>
</dbReference>